<evidence type="ECO:0000313" key="3">
    <source>
        <dbReference type="Proteomes" id="UP000813444"/>
    </source>
</evidence>
<gene>
    <name evidence="2" type="ORF">B0I35DRAFT_475193</name>
</gene>
<dbReference type="OrthoDB" id="4842213at2759"/>
<feature type="compositionally biased region" description="Polar residues" evidence="1">
    <location>
        <begin position="1"/>
        <end position="13"/>
    </location>
</feature>
<evidence type="ECO:0000313" key="2">
    <source>
        <dbReference type="EMBL" id="KAH7326562.1"/>
    </source>
</evidence>
<feature type="region of interest" description="Disordered" evidence="1">
    <location>
        <begin position="111"/>
        <end position="197"/>
    </location>
</feature>
<dbReference type="EMBL" id="JAGPNK010000002">
    <property type="protein sequence ID" value="KAH7326562.1"/>
    <property type="molecule type" value="Genomic_DNA"/>
</dbReference>
<dbReference type="Proteomes" id="UP000813444">
    <property type="component" value="Unassembled WGS sequence"/>
</dbReference>
<comment type="caution">
    <text evidence="2">The sequence shown here is derived from an EMBL/GenBank/DDBJ whole genome shotgun (WGS) entry which is preliminary data.</text>
</comment>
<accession>A0A8K0T5K5</accession>
<dbReference type="AlphaFoldDB" id="A0A8K0T5K5"/>
<name>A0A8K0T5K5_9HYPO</name>
<protein>
    <submittedName>
        <fullName evidence="2">Uncharacterized protein</fullName>
    </submittedName>
</protein>
<feature type="compositionally biased region" description="Polar residues" evidence="1">
    <location>
        <begin position="61"/>
        <end position="70"/>
    </location>
</feature>
<sequence length="197" mass="21891">MNRYSPTTVNSQGGLVPAPALSPTSTEWTSDLSIPRTMLRRTDSDSDPSVMSDEVTERRGSSNNYKTSSGKTRWFSQVKDWLSVSEPSAQAMKEQKINTYKKHGINLKDPHAAAKLHVPMGRLPANATTSTAGPSPEKSLRKQKQKDEQKKREADSRGGMSRPNHSMSSGLSSNPSIKETRFVAPWEEEEGDKDKEW</sequence>
<organism evidence="2 3">
    <name type="scientific">Stachybotrys elegans</name>
    <dbReference type="NCBI Taxonomy" id="80388"/>
    <lineage>
        <taxon>Eukaryota</taxon>
        <taxon>Fungi</taxon>
        <taxon>Dikarya</taxon>
        <taxon>Ascomycota</taxon>
        <taxon>Pezizomycotina</taxon>
        <taxon>Sordariomycetes</taxon>
        <taxon>Hypocreomycetidae</taxon>
        <taxon>Hypocreales</taxon>
        <taxon>Stachybotryaceae</taxon>
        <taxon>Stachybotrys</taxon>
    </lineage>
</organism>
<feature type="compositionally biased region" description="Polar residues" evidence="1">
    <location>
        <begin position="163"/>
        <end position="177"/>
    </location>
</feature>
<evidence type="ECO:0000256" key="1">
    <source>
        <dbReference type="SAM" id="MobiDB-lite"/>
    </source>
</evidence>
<proteinExistence type="predicted"/>
<feature type="compositionally biased region" description="Basic and acidic residues" evidence="1">
    <location>
        <begin position="145"/>
        <end position="156"/>
    </location>
</feature>
<keyword evidence="3" id="KW-1185">Reference proteome</keyword>
<feature type="compositionally biased region" description="Polar residues" evidence="1">
    <location>
        <begin position="22"/>
        <end position="32"/>
    </location>
</feature>
<reference evidence="2" key="1">
    <citation type="journal article" date="2021" name="Nat. Commun.">
        <title>Genetic determinants of endophytism in the Arabidopsis root mycobiome.</title>
        <authorList>
            <person name="Mesny F."/>
            <person name="Miyauchi S."/>
            <person name="Thiergart T."/>
            <person name="Pickel B."/>
            <person name="Atanasova L."/>
            <person name="Karlsson M."/>
            <person name="Huettel B."/>
            <person name="Barry K.W."/>
            <person name="Haridas S."/>
            <person name="Chen C."/>
            <person name="Bauer D."/>
            <person name="Andreopoulos W."/>
            <person name="Pangilinan J."/>
            <person name="LaButti K."/>
            <person name="Riley R."/>
            <person name="Lipzen A."/>
            <person name="Clum A."/>
            <person name="Drula E."/>
            <person name="Henrissat B."/>
            <person name="Kohler A."/>
            <person name="Grigoriev I.V."/>
            <person name="Martin F.M."/>
            <person name="Hacquard S."/>
        </authorList>
    </citation>
    <scope>NUCLEOTIDE SEQUENCE</scope>
    <source>
        <strain evidence="2">MPI-CAGE-CH-0235</strain>
    </source>
</reference>
<feature type="region of interest" description="Disordered" evidence="1">
    <location>
        <begin position="1"/>
        <end position="70"/>
    </location>
</feature>